<name>A0A1Q6F4E8_9BACT</name>
<organism evidence="3 4">
    <name type="scientific">Alistipes putredinis</name>
    <dbReference type="NCBI Taxonomy" id="28117"/>
    <lineage>
        <taxon>Bacteria</taxon>
        <taxon>Pseudomonadati</taxon>
        <taxon>Bacteroidota</taxon>
        <taxon>Bacteroidia</taxon>
        <taxon>Bacteroidales</taxon>
        <taxon>Rikenellaceae</taxon>
        <taxon>Alistipes</taxon>
    </lineage>
</organism>
<evidence type="ECO:0000256" key="1">
    <source>
        <dbReference type="SAM" id="SignalP"/>
    </source>
</evidence>
<feature type="domain" description="Putative auto-transporter adhesin head GIN" evidence="2">
    <location>
        <begin position="47"/>
        <end position="228"/>
    </location>
</feature>
<evidence type="ECO:0000259" key="2">
    <source>
        <dbReference type="Pfam" id="PF10988"/>
    </source>
</evidence>
<keyword evidence="1" id="KW-0732">Signal</keyword>
<sequence>MKRWILSLALLTLGFTASAQNDLIDRGELAPEIAAASGEKMEWLPSFNGVIVEGLFRIRFERVPMDQAPKIVFNTKGVYDSRFTAEVNKNKMLVISERIGARERSETEVTVYYNNLEEIRISGANATFGEPIDFPQARCWFSNGAVVSAALDVKDLQMDVTGKSVVVLTGKVRYWDLNVSTAQVDAAAVEVMSVRVNSTSKADVTITAPERLEASVGTKGRITCIGEPELLHTSNSLIGGEITFK</sequence>
<gene>
    <name evidence="3" type="ORF">BHV66_08455</name>
</gene>
<protein>
    <recommendedName>
        <fullName evidence="2">Putative auto-transporter adhesin head GIN domain-containing protein</fullName>
    </recommendedName>
</protein>
<evidence type="ECO:0000313" key="3">
    <source>
        <dbReference type="EMBL" id="OKY93668.1"/>
    </source>
</evidence>
<dbReference type="Pfam" id="PF10988">
    <property type="entry name" value="DUF2807"/>
    <property type="match status" value="1"/>
</dbReference>
<dbReference type="RefSeq" id="WP_215721666.1">
    <property type="nucleotide sequence ID" value="NZ_CAJJWD010000002.1"/>
</dbReference>
<feature type="chain" id="PRO_5012502413" description="Putative auto-transporter adhesin head GIN domain-containing protein" evidence="1">
    <location>
        <begin position="20"/>
        <end position="245"/>
    </location>
</feature>
<feature type="signal peptide" evidence="1">
    <location>
        <begin position="1"/>
        <end position="19"/>
    </location>
</feature>
<dbReference type="Proteomes" id="UP000187417">
    <property type="component" value="Unassembled WGS sequence"/>
</dbReference>
<accession>A0A1Q6F4E8</accession>
<dbReference type="InterPro" id="IPR021255">
    <property type="entry name" value="DUF2807"/>
</dbReference>
<dbReference type="EMBL" id="MNQH01000033">
    <property type="protein sequence ID" value="OKY93668.1"/>
    <property type="molecule type" value="Genomic_DNA"/>
</dbReference>
<proteinExistence type="predicted"/>
<comment type="caution">
    <text evidence="3">The sequence shown here is derived from an EMBL/GenBank/DDBJ whole genome shotgun (WGS) entry which is preliminary data.</text>
</comment>
<dbReference type="STRING" id="28117.BHV66_08455"/>
<dbReference type="AlphaFoldDB" id="A0A1Q6F4E8"/>
<evidence type="ECO:0000313" key="4">
    <source>
        <dbReference type="Proteomes" id="UP000187417"/>
    </source>
</evidence>
<reference evidence="3 4" key="1">
    <citation type="journal article" date="2016" name="Nat. Biotechnol.">
        <title>Measurement of bacterial replication rates in microbial communities.</title>
        <authorList>
            <person name="Brown C.T."/>
            <person name="Olm M.R."/>
            <person name="Thomas B.C."/>
            <person name="Banfield J.F."/>
        </authorList>
    </citation>
    <scope>NUCLEOTIDE SEQUENCE [LARGE SCALE GENOMIC DNA]</scope>
    <source>
        <strain evidence="3">CAG:67_53_122</strain>
    </source>
</reference>
<dbReference type="Gene3D" id="2.160.20.120">
    <property type="match status" value="1"/>
</dbReference>